<dbReference type="InterPro" id="IPR009057">
    <property type="entry name" value="Homeodomain-like_sf"/>
</dbReference>
<dbReference type="GO" id="GO:0043565">
    <property type="term" value="F:sequence-specific DNA binding"/>
    <property type="evidence" value="ECO:0007669"/>
    <property type="project" value="InterPro"/>
</dbReference>
<evidence type="ECO:0000256" key="3">
    <source>
        <dbReference type="ARBA" id="ARBA00023163"/>
    </source>
</evidence>
<keyword evidence="1" id="KW-0805">Transcription regulation</keyword>
<dbReference type="PROSITE" id="PS00041">
    <property type="entry name" value="HTH_ARAC_FAMILY_1"/>
    <property type="match status" value="1"/>
</dbReference>
<dbReference type="PRINTS" id="PR00032">
    <property type="entry name" value="HTHARAC"/>
</dbReference>
<evidence type="ECO:0000256" key="1">
    <source>
        <dbReference type="ARBA" id="ARBA00023015"/>
    </source>
</evidence>
<keyword evidence="2" id="KW-0238">DNA-binding</keyword>
<reference evidence="5" key="1">
    <citation type="submission" date="2020-02" db="EMBL/GenBank/DDBJ databases">
        <authorList>
            <person name="Shen X.-R."/>
            <person name="Zhang Y.-X."/>
        </authorList>
    </citation>
    <scope>NUCLEOTIDE SEQUENCE</scope>
    <source>
        <strain evidence="5">SYP-B3998</strain>
    </source>
</reference>
<proteinExistence type="predicted"/>
<dbReference type="InterPro" id="IPR018060">
    <property type="entry name" value="HTH_AraC"/>
</dbReference>
<comment type="caution">
    <text evidence="5">The sequence shown here is derived from an EMBL/GenBank/DDBJ whole genome shotgun (WGS) entry which is preliminary data.</text>
</comment>
<accession>A0A6G3ZTD6</accession>
<dbReference type="PANTHER" id="PTHR43280:SF2">
    <property type="entry name" value="HTH-TYPE TRANSCRIPTIONAL REGULATOR EXSA"/>
    <property type="match status" value="1"/>
</dbReference>
<protein>
    <submittedName>
        <fullName evidence="5">AraC family transcriptional regulator</fullName>
    </submittedName>
</protein>
<dbReference type="Gene3D" id="1.10.10.60">
    <property type="entry name" value="Homeodomain-like"/>
    <property type="match status" value="2"/>
</dbReference>
<dbReference type="EMBL" id="JAAIKC010000001">
    <property type="protein sequence ID" value="NEW05476.1"/>
    <property type="molecule type" value="Genomic_DNA"/>
</dbReference>
<dbReference type="GO" id="GO:0003700">
    <property type="term" value="F:DNA-binding transcription factor activity"/>
    <property type="evidence" value="ECO:0007669"/>
    <property type="project" value="InterPro"/>
</dbReference>
<dbReference type="Gene3D" id="2.60.120.280">
    <property type="entry name" value="Regulatory protein AraC"/>
    <property type="match status" value="1"/>
</dbReference>
<dbReference type="AlphaFoldDB" id="A0A6G3ZTD6"/>
<organism evidence="5">
    <name type="scientific">Paenibacillus sp. SYP-B3998</name>
    <dbReference type="NCBI Taxonomy" id="2678564"/>
    <lineage>
        <taxon>Bacteria</taxon>
        <taxon>Bacillati</taxon>
        <taxon>Bacillota</taxon>
        <taxon>Bacilli</taxon>
        <taxon>Bacillales</taxon>
        <taxon>Paenibacillaceae</taxon>
        <taxon>Paenibacillus</taxon>
    </lineage>
</organism>
<dbReference type="SMART" id="SM00342">
    <property type="entry name" value="HTH_ARAC"/>
    <property type="match status" value="1"/>
</dbReference>
<dbReference type="RefSeq" id="WP_163942278.1">
    <property type="nucleotide sequence ID" value="NZ_JAAIKC010000001.1"/>
</dbReference>
<dbReference type="InterPro" id="IPR037923">
    <property type="entry name" value="HTH-like"/>
</dbReference>
<evidence type="ECO:0000256" key="2">
    <source>
        <dbReference type="ARBA" id="ARBA00023125"/>
    </source>
</evidence>
<dbReference type="InterPro" id="IPR020449">
    <property type="entry name" value="Tscrpt_reg_AraC-type_HTH"/>
</dbReference>
<dbReference type="InterPro" id="IPR018062">
    <property type="entry name" value="HTH_AraC-typ_CS"/>
</dbReference>
<dbReference type="PANTHER" id="PTHR43280">
    <property type="entry name" value="ARAC-FAMILY TRANSCRIPTIONAL REGULATOR"/>
    <property type="match status" value="1"/>
</dbReference>
<name>A0A6G3ZTD6_9BACL</name>
<dbReference type="SUPFAM" id="SSF51215">
    <property type="entry name" value="Regulatory protein AraC"/>
    <property type="match status" value="1"/>
</dbReference>
<feature type="domain" description="HTH araC/xylS-type" evidence="4">
    <location>
        <begin position="175"/>
        <end position="273"/>
    </location>
</feature>
<dbReference type="Pfam" id="PF12833">
    <property type="entry name" value="HTH_18"/>
    <property type="match status" value="1"/>
</dbReference>
<dbReference type="PROSITE" id="PS01124">
    <property type="entry name" value="HTH_ARAC_FAMILY_2"/>
    <property type="match status" value="1"/>
</dbReference>
<dbReference type="SUPFAM" id="SSF46689">
    <property type="entry name" value="Homeodomain-like"/>
    <property type="match status" value="2"/>
</dbReference>
<keyword evidence="3" id="KW-0804">Transcription</keyword>
<evidence type="ECO:0000313" key="5">
    <source>
        <dbReference type="EMBL" id="NEW05476.1"/>
    </source>
</evidence>
<gene>
    <name evidence="5" type="ORF">GK047_05515</name>
</gene>
<evidence type="ECO:0000259" key="4">
    <source>
        <dbReference type="PROSITE" id="PS01124"/>
    </source>
</evidence>
<sequence>MMNTQQIAFLSDLLQNLQIHVLEAHLTQCTVSWKELDFTPEHNKLYWILDGEGWLKVENQEFKPLADQLCLLPAHALQSYATISDRPFLKYWCHFTAHIGSFDLFQWLDIPLCIPVSDASQMTAWFQELTALHHQPAFTSRLREKAVLLQILSSYLEAVPVEVLQRRANEMDRLSQLRQFIEVNLHKSISVEQMAKSVHLHPNYLIKYFKKHFGMPPAKYMQRKRIDKAKFLLTTTALSMKEIAEQTGYEDTNHFTKSFRKDTGFPPTEYRANVRS</sequence>